<comment type="caution">
    <text evidence="1">The sequence shown here is derived from an EMBL/GenBank/DDBJ whole genome shotgun (WGS) entry which is preliminary data.</text>
</comment>
<dbReference type="EMBL" id="BPVZ01000096">
    <property type="protein sequence ID" value="GKV32612.1"/>
    <property type="molecule type" value="Genomic_DNA"/>
</dbReference>
<evidence type="ECO:0000313" key="1">
    <source>
        <dbReference type="EMBL" id="GKV32612.1"/>
    </source>
</evidence>
<proteinExistence type="predicted"/>
<organism evidence="1 2">
    <name type="scientific">Rubroshorea leprosula</name>
    <dbReference type="NCBI Taxonomy" id="152421"/>
    <lineage>
        <taxon>Eukaryota</taxon>
        <taxon>Viridiplantae</taxon>
        <taxon>Streptophyta</taxon>
        <taxon>Embryophyta</taxon>
        <taxon>Tracheophyta</taxon>
        <taxon>Spermatophyta</taxon>
        <taxon>Magnoliopsida</taxon>
        <taxon>eudicotyledons</taxon>
        <taxon>Gunneridae</taxon>
        <taxon>Pentapetalae</taxon>
        <taxon>rosids</taxon>
        <taxon>malvids</taxon>
        <taxon>Malvales</taxon>
        <taxon>Dipterocarpaceae</taxon>
        <taxon>Rubroshorea</taxon>
    </lineage>
</organism>
<accession>A0AAV5L635</accession>
<name>A0AAV5L635_9ROSI</name>
<dbReference type="AlphaFoldDB" id="A0AAV5L635"/>
<sequence length="128" mass="14371">MGNIFVKKPKITDVDRAILSLKTQRRKLGQYQQQLETVIEAEKQAARDLIRDRKDRALLALKKKVDTSLINVEQQPPATELSSPPLFCLSLLPPLPRPGNPIDDSSSVFGALKFSKSEKMFTLFSSEC</sequence>
<gene>
    <name evidence="1" type="ORF">SLEP1_g41205</name>
</gene>
<keyword evidence="2" id="KW-1185">Reference proteome</keyword>
<evidence type="ECO:0000313" key="2">
    <source>
        <dbReference type="Proteomes" id="UP001054252"/>
    </source>
</evidence>
<protein>
    <submittedName>
        <fullName evidence="1">Uncharacterized protein</fullName>
    </submittedName>
</protein>
<dbReference type="Proteomes" id="UP001054252">
    <property type="component" value="Unassembled WGS sequence"/>
</dbReference>
<reference evidence="1 2" key="1">
    <citation type="journal article" date="2021" name="Commun. Biol.">
        <title>The genome of Shorea leprosula (Dipterocarpaceae) highlights the ecological relevance of drought in aseasonal tropical rainforests.</title>
        <authorList>
            <person name="Ng K.K.S."/>
            <person name="Kobayashi M.J."/>
            <person name="Fawcett J.A."/>
            <person name="Hatakeyama M."/>
            <person name="Paape T."/>
            <person name="Ng C.H."/>
            <person name="Ang C.C."/>
            <person name="Tnah L.H."/>
            <person name="Lee C.T."/>
            <person name="Nishiyama T."/>
            <person name="Sese J."/>
            <person name="O'Brien M.J."/>
            <person name="Copetti D."/>
            <person name="Mohd Noor M.I."/>
            <person name="Ong R.C."/>
            <person name="Putra M."/>
            <person name="Sireger I.Z."/>
            <person name="Indrioko S."/>
            <person name="Kosugi Y."/>
            <person name="Izuno A."/>
            <person name="Isagi Y."/>
            <person name="Lee S.L."/>
            <person name="Shimizu K.K."/>
        </authorList>
    </citation>
    <scope>NUCLEOTIDE SEQUENCE [LARGE SCALE GENOMIC DNA]</scope>
    <source>
        <strain evidence="1">214</strain>
    </source>
</reference>